<evidence type="ECO:0000256" key="1">
    <source>
        <dbReference type="ARBA" id="ARBA00006596"/>
    </source>
</evidence>
<evidence type="ECO:0000256" key="5">
    <source>
        <dbReference type="ARBA" id="ARBA00023014"/>
    </source>
</evidence>
<accession>A0A9P6WD46</accession>
<evidence type="ECO:0000313" key="9">
    <source>
        <dbReference type="Proteomes" id="UP000750334"/>
    </source>
</evidence>
<dbReference type="GO" id="GO:0051539">
    <property type="term" value="F:4 iron, 4 sulfur cluster binding"/>
    <property type="evidence" value="ECO:0007669"/>
    <property type="project" value="UniProtKB-KW"/>
</dbReference>
<evidence type="ECO:0000256" key="2">
    <source>
        <dbReference type="ARBA" id="ARBA00015854"/>
    </source>
</evidence>
<keyword evidence="4" id="KW-0408">Iron</keyword>
<feature type="domain" description="Iron hydrogenase large subunit C-terminal" evidence="7">
    <location>
        <begin position="98"/>
        <end position="433"/>
    </location>
</feature>
<dbReference type="Proteomes" id="UP000750334">
    <property type="component" value="Unassembled WGS sequence"/>
</dbReference>
<comment type="similarity">
    <text evidence="1">Belongs to the NARF family.</text>
</comment>
<dbReference type="InterPro" id="IPR009016">
    <property type="entry name" value="Fe_hydrogenase"/>
</dbReference>
<protein>
    <recommendedName>
        <fullName evidence="2">Cytosolic Fe-S cluster assembly factor NAR1</fullName>
    </recommendedName>
    <alternativeName>
        <fullName evidence="3">Cytosolic Fe-S cluster assembly factor nar1</fullName>
    </alternativeName>
    <alternativeName>
        <fullName evidence="6">Nuclear architecture-related protein 1</fullName>
    </alternativeName>
</protein>
<comment type="caution">
    <text evidence="8">The sequence shown here is derived from an EMBL/GenBank/DDBJ whole genome shotgun (WGS) entry which is preliminary data.</text>
</comment>
<proteinExistence type="inferred from homology"/>
<dbReference type="AlphaFoldDB" id="A0A9P6WD46"/>
<evidence type="ECO:0000256" key="6">
    <source>
        <dbReference type="ARBA" id="ARBA00031269"/>
    </source>
</evidence>
<evidence type="ECO:0000313" key="8">
    <source>
        <dbReference type="EMBL" id="KAG0669733.1"/>
    </source>
</evidence>
<keyword evidence="9" id="KW-1185">Reference proteome</keyword>
<dbReference type="EMBL" id="PUHR01000034">
    <property type="protein sequence ID" value="KAG0669733.1"/>
    <property type="molecule type" value="Genomic_DNA"/>
</dbReference>
<organism evidence="8 9">
    <name type="scientific">Maudiozyma exigua</name>
    <name type="common">Yeast</name>
    <name type="synonym">Kazachstania exigua</name>
    <dbReference type="NCBI Taxonomy" id="34358"/>
    <lineage>
        <taxon>Eukaryota</taxon>
        <taxon>Fungi</taxon>
        <taxon>Dikarya</taxon>
        <taxon>Ascomycota</taxon>
        <taxon>Saccharomycotina</taxon>
        <taxon>Saccharomycetes</taxon>
        <taxon>Saccharomycetales</taxon>
        <taxon>Saccharomycetaceae</taxon>
        <taxon>Maudiozyma</taxon>
    </lineage>
</organism>
<name>A0A9P6WD46_MAUEX</name>
<dbReference type="Pfam" id="PF02906">
    <property type="entry name" value="Fe_hyd_lg_C"/>
    <property type="match status" value="1"/>
</dbReference>
<sequence>MSLLSEEDLNDFISPALACTKPTEIKKTKIKNNVNEKGEYEVGVDDGEDETLEKVTITLSDCLACSGCITSSEEIMLQQQSHGVFLEAMSKCDTNVTKLAVSISPQCRLSMATYYGVSIETFDKAFAKFFKERFNAVYIVGTQLGRNISIQQAIGKLNDWKQSEEHKHDSRPRLSAADPGFVIYTEKTKPDLVPLLLNVKSPQQITGALLHETFNRSYPDKSLYVLGVMACFDKKLEASRPDSEGEVNCVITPKEFVAMLSELGEDFTRYLDMSNDEQILVQMCPDGWDSKLHWCINNGSSSGGFAYQYIVSSQRSLPIDVQRQSKIVTIAGKNNNICEYRLINIETGDTISSASELSGFRNIQNMVRHLSLNDTNIHGGKFPKRRVQSLRKRQVTQVSSITNKMKSLNNLVAQPYKSDFIEVNAAPGGCLNGSGLLNEEQSTVRKRQFIQQLETMFHESFPIIDPLDTLRCDKLYEYQFHAAEPQKQKDIVTVGNTW</sequence>
<dbReference type="PANTHER" id="PTHR11615">
    <property type="entry name" value="NITRATE, FORMATE, IRON DEHYDROGENASE"/>
    <property type="match status" value="1"/>
</dbReference>
<dbReference type="OrthoDB" id="10253113at2759"/>
<dbReference type="SUPFAM" id="SSF53920">
    <property type="entry name" value="Fe-only hydrogenase"/>
    <property type="match status" value="1"/>
</dbReference>
<evidence type="ECO:0000256" key="3">
    <source>
        <dbReference type="ARBA" id="ARBA00017073"/>
    </source>
</evidence>
<reference evidence="8 9" key="1">
    <citation type="submission" date="2020-11" db="EMBL/GenBank/DDBJ databases">
        <title>Kefir isolates.</title>
        <authorList>
            <person name="Marcisauskas S."/>
            <person name="Kim Y."/>
            <person name="Blasche S."/>
        </authorList>
    </citation>
    <scope>NUCLEOTIDE SEQUENCE [LARGE SCALE GENOMIC DNA]</scope>
    <source>
        <strain evidence="8 9">OG2</strain>
    </source>
</reference>
<gene>
    <name evidence="8" type="primary">NAR1</name>
    <name evidence="8" type="ORF">C6P45_003367</name>
</gene>
<evidence type="ECO:0000256" key="4">
    <source>
        <dbReference type="ARBA" id="ARBA00022485"/>
    </source>
</evidence>
<keyword evidence="4" id="KW-0479">Metal-binding</keyword>
<keyword evidence="4" id="KW-0004">4Fe-4S</keyword>
<dbReference type="InterPro" id="IPR050340">
    <property type="entry name" value="Cytosolic_Fe-S_CAF"/>
</dbReference>
<dbReference type="Gene3D" id="3.40.950.10">
    <property type="entry name" value="Fe-only Hydrogenase (Larger Subunit), Chain L, domain 3"/>
    <property type="match status" value="1"/>
</dbReference>
<evidence type="ECO:0000259" key="7">
    <source>
        <dbReference type="Pfam" id="PF02906"/>
    </source>
</evidence>
<dbReference type="InterPro" id="IPR004108">
    <property type="entry name" value="Fe_hydrogenase_lsu_C"/>
</dbReference>
<keyword evidence="5" id="KW-0411">Iron-sulfur</keyword>